<evidence type="ECO:0000259" key="1">
    <source>
        <dbReference type="PROSITE" id="PS50943"/>
    </source>
</evidence>
<protein>
    <submittedName>
        <fullName evidence="2">XRE family transcriptional regulator</fullName>
    </submittedName>
</protein>
<dbReference type="SUPFAM" id="SSF47413">
    <property type="entry name" value="lambda repressor-like DNA-binding domains"/>
    <property type="match status" value="1"/>
</dbReference>
<dbReference type="EMBL" id="SMKA01000054">
    <property type="protein sequence ID" value="TDC29804.1"/>
    <property type="molecule type" value="Genomic_DNA"/>
</dbReference>
<dbReference type="Gene3D" id="1.10.260.40">
    <property type="entry name" value="lambda repressor-like DNA-binding domains"/>
    <property type="match status" value="1"/>
</dbReference>
<dbReference type="SMART" id="SM00530">
    <property type="entry name" value="HTH_XRE"/>
    <property type="match status" value="1"/>
</dbReference>
<dbReference type="InterPro" id="IPR001387">
    <property type="entry name" value="Cro/C1-type_HTH"/>
</dbReference>
<dbReference type="InterPro" id="IPR010982">
    <property type="entry name" value="Lambda_DNA-bd_dom_sf"/>
</dbReference>
<dbReference type="PANTHER" id="PTHR35010:SF2">
    <property type="entry name" value="BLL4672 PROTEIN"/>
    <property type="match status" value="1"/>
</dbReference>
<keyword evidence="3" id="KW-1185">Reference proteome</keyword>
<feature type="domain" description="HTH cro/C1-type" evidence="1">
    <location>
        <begin position="33"/>
        <end position="84"/>
    </location>
</feature>
<dbReference type="CDD" id="cd00093">
    <property type="entry name" value="HTH_XRE"/>
    <property type="match status" value="1"/>
</dbReference>
<dbReference type="OrthoDB" id="3212310at2"/>
<evidence type="ECO:0000313" key="3">
    <source>
        <dbReference type="Proteomes" id="UP000295075"/>
    </source>
</evidence>
<accession>A0A4R4Q441</accession>
<comment type="caution">
    <text evidence="2">The sequence shown here is derived from an EMBL/GenBank/DDBJ whole genome shotgun (WGS) entry which is preliminary data.</text>
</comment>
<dbReference type="InterPro" id="IPR041413">
    <property type="entry name" value="MLTR_LBD"/>
</dbReference>
<dbReference type="GO" id="GO:0003677">
    <property type="term" value="F:DNA binding"/>
    <property type="evidence" value="ECO:0007669"/>
    <property type="project" value="InterPro"/>
</dbReference>
<dbReference type="Pfam" id="PF17765">
    <property type="entry name" value="MLTR_LBD"/>
    <property type="match status" value="1"/>
</dbReference>
<organism evidence="2 3">
    <name type="scientific">Kribbella albertanoniae</name>
    <dbReference type="NCBI Taxonomy" id="1266829"/>
    <lineage>
        <taxon>Bacteria</taxon>
        <taxon>Bacillati</taxon>
        <taxon>Actinomycetota</taxon>
        <taxon>Actinomycetes</taxon>
        <taxon>Propionibacteriales</taxon>
        <taxon>Kribbellaceae</taxon>
        <taxon>Kribbella</taxon>
    </lineage>
</organism>
<dbReference type="Proteomes" id="UP000295075">
    <property type="component" value="Unassembled WGS sequence"/>
</dbReference>
<evidence type="ECO:0000313" key="2">
    <source>
        <dbReference type="EMBL" id="TDC29804.1"/>
    </source>
</evidence>
<dbReference type="AlphaFoldDB" id="A0A4R4Q441"/>
<reference evidence="2 3" key="1">
    <citation type="submission" date="2019-03" db="EMBL/GenBank/DDBJ databases">
        <title>Draft genome sequences of novel Actinobacteria.</title>
        <authorList>
            <person name="Sahin N."/>
            <person name="Ay H."/>
            <person name="Saygin H."/>
        </authorList>
    </citation>
    <scope>NUCLEOTIDE SEQUENCE [LARGE SCALE GENOMIC DNA]</scope>
    <source>
        <strain evidence="2 3">JCM 30547</strain>
    </source>
</reference>
<dbReference type="Pfam" id="PF13560">
    <property type="entry name" value="HTH_31"/>
    <property type="match status" value="1"/>
</dbReference>
<gene>
    <name evidence="2" type="ORF">E1261_14825</name>
</gene>
<sequence>MDPVQSGVLGDFLRAQRARVEPATVGLPVGGDRRVAGLRREEVAVLAVVSADYYTRLEQGRERNPSPQILNGIAHALRLDIDARNHLFRLAGLTPTPALGAARHSVHPALLQLLDNFPAAAAYVLDPGYEILATNRIAEALLAPFGMTNMLRMMFQHPEAARIFGDWTAVATRAVHAVRFNAGTFPDDPGIRALVTDLLATSPAFAEIWNDQTARGFSRAYKIFFHPVVGRIELTYQTFDVRAAPGLQLLVGTAEPGSPSAEALTRLATSWEPRT</sequence>
<dbReference type="Gene3D" id="3.30.450.180">
    <property type="match status" value="1"/>
</dbReference>
<dbReference type="PROSITE" id="PS50943">
    <property type="entry name" value="HTH_CROC1"/>
    <property type="match status" value="1"/>
</dbReference>
<dbReference type="PANTHER" id="PTHR35010">
    <property type="entry name" value="BLL4672 PROTEIN-RELATED"/>
    <property type="match status" value="1"/>
</dbReference>
<proteinExistence type="predicted"/>
<name>A0A4R4Q441_9ACTN</name>